<dbReference type="OrthoDB" id="2019425at2759"/>
<organism evidence="2 3">
    <name type="scientific">Miscanthus lutarioriparius</name>
    <dbReference type="NCBI Taxonomy" id="422564"/>
    <lineage>
        <taxon>Eukaryota</taxon>
        <taxon>Viridiplantae</taxon>
        <taxon>Streptophyta</taxon>
        <taxon>Embryophyta</taxon>
        <taxon>Tracheophyta</taxon>
        <taxon>Spermatophyta</taxon>
        <taxon>Magnoliopsida</taxon>
        <taxon>Liliopsida</taxon>
        <taxon>Poales</taxon>
        <taxon>Poaceae</taxon>
        <taxon>PACMAD clade</taxon>
        <taxon>Panicoideae</taxon>
        <taxon>Andropogonodae</taxon>
        <taxon>Andropogoneae</taxon>
        <taxon>Saccharinae</taxon>
        <taxon>Miscanthus</taxon>
    </lineage>
</organism>
<evidence type="ECO:0000256" key="1">
    <source>
        <dbReference type="SAM" id="MobiDB-lite"/>
    </source>
</evidence>
<evidence type="ECO:0000313" key="2">
    <source>
        <dbReference type="EMBL" id="CAD6202580.1"/>
    </source>
</evidence>
<keyword evidence="3" id="KW-1185">Reference proteome</keyword>
<dbReference type="PANTHER" id="PTHR36730">
    <property type="entry name" value="OS03G0210700 PROTEIN"/>
    <property type="match status" value="1"/>
</dbReference>
<gene>
    <name evidence="2" type="ORF">NCGR_LOCUS868</name>
</gene>
<dbReference type="PANTHER" id="PTHR36730:SF1">
    <property type="entry name" value="CATHEPSIN PROPEPTIDE INHIBITOR DOMAIN-CONTAINING PROTEIN"/>
    <property type="match status" value="1"/>
</dbReference>
<feature type="compositionally biased region" description="Basic and acidic residues" evidence="1">
    <location>
        <begin position="123"/>
        <end position="138"/>
    </location>
</feature>
<proteinExistence type="predicted"/>
<reference evidence="2" key="1">
    <citation type="submission" date="2020-10" db="EMBL/GenBank/DDBJ databases">
        <authorList>
            <person name="Han B."/>
            <person name="Lu T."/>
            <person name="Zhao Q."/>
            <person name="Huang X."/>
            <person name="Zhao Y."/>
        </authorList>
    </citation>
    <scope>NUCLEOTIDE SEQUENCE</scope>
</reference>
<dbReference type="EMBL" id="CAJGYO010000001">
    <property type="protein sequence ID" value="CAD6202580.1"/>
    <property type="molecule type" value="Genomic_DNA"/>
</dbReference>
<protein>
    <submittedName>
        <fullName evidence="2">Uncharacterized protein</fullName>
    </submittedName>
</protein>
<dbReference type="AlphaFoldDB" id="A0A811MCI9"/>
<comment type="caution">
    <text evidence="2">The sequence shown here is derived from an EMBL/GenBank/DDBJ whole genome shotgun (WGS) entry which is preliminary data.</text>
</comment>
<feature type="region of interest" description="Disordered" evidence="1">
    <location>
        <begin position="1"/>
        <end position="32"/>
    </location>
</feature>
<dbReference type="Proteomes" id="UP000604825">
    <property type="component" value="Unassembled WGS sequence"/>
</dbReference>
<feature type="region of interest" description="Disordered" evidence="1">
    <location>
        <begin position="116"/>
        <end position="147"/>
    </location>
</feature>
<sequence>MARSGAERRHPVRFLGTGVDSRPRPPPARGPGEMEWDLFLRQTYTIQAFLTDGNPAFLLRSQAENQKKYAEFDNRFKKSKVLQELLEKSKKNKEKNERMIQDKYCLRGAEWGVGDCSTEGMTDQERRTSFRSSRREPEQNSELSTSFSFSRRNTLITRGSRPAHRPLGDMITRVDEILLSQGFNARNQVIKPSYEDSTTFKANRNTDFSTTNGAKYLQTM</sequence>
<evidence type="ECO:0000313" key="3">
    <source>
        <dbReference type="Proteomes" id="UP000604825"/>
    </source>
</evidence>
<accession>A0A811MCI9</accession>
<name>A0A811MCI9_9POAL</name>